<name>A0A1G9LN97_9ACTN</name>
<dbReference type="Proteomes" id="UP000199475">
    <property type="component" value="Unassembled WGS sequence"/>
</dbReference>
<dbReference type="AlphaFoldDB" id="A0A1G9LN97"/>
<protein>
    <recommendedName>
        <fullName evidence="4">DUF3099 domain-containing protein</fullName>
    </recommendedName>
</protein>
<sequence length="101" mass="10951">MASDGHVITRAPRGRTLDLEERQKRYAITMGIRTLCFFAFLFVPGYWKLVALAGAAFLPIIAVVLANSSNHRPLPEPEPEGDDALPALPPGEIIPGSVDPE</sequence>
<evidence type="ECO:0008006" key="4">
    <source>
        <dbReference type="Google" id="ProtNLM"/>
    </source>
</evidence>
<dbReference type="RefSeq" id="WP_093252043.1">
    <property type="nucleotide sequence ID" value="NZ_FNGP01000004.1"/>
</dbReference>
<evidence type="ECO:0000256" key="1">
    <source>
        <dbReference type="SAM" id="MobiDB-lite"/>
    </source>
</evidence>
<proteinExistence type="predicted"/>
<dbReference type="Pfam" id="PF11298">
    <property type="entry name" value="DUF3099"/>
    <property type="match status" value="1"/>
</dbReference>
<organism evidence="2 3">
    <name type="scientific">Tessaracoccus oleiagri</name>
    <dbReference type="NCBI Taxonomy" id="686624"/>
    <lineage>
        <taxon>Bacteria</taxon>
        <taxon>Bacillati</taxon>
        <taxon>Actinomycetota</taxon>
        <taxon>Actinomycetes</taxon>
        <taxon>Propionibacteriales</taxon>
        <taxon>Propionibacteriaceae</taxon>
        <taxon>Tessaracoccus</taxon>
    </lineage>
</organism>
<feature type="region of interest" description="Disordered" evidence="1">
    <location>
        <begin position="71"/>
        <end position="101"/>
    </location>
</feature>
<evidence type="ECO:0000313" key="2">
    <source>
        <dbReference type="EMBL" id="SDL63291.1"/>
    </source>
</evidence>
<evidence type="ECO:0000313" key="3">
    <source>
        <dbReference type="Proteomes" id="UP000199475"/>
    </source>
</evidence>
<dbReference type="EMBL" id="FNGP01000004">
    <property type="protein sequence ID" value="SDL63291.1"/>
    <property type="molecule type" value="Genomic_DNA"/>
</dbReference>
<dbReference type="OrthoDB" id="4229919at2"/>
<accession>A0A1G9LN97</accession>
<dbReference type="STRING" id="686624.SAMN04488242_2191"/>
<keyword evidence="3" id="KW-1185">Reference proteome</keyword>
<gene>
    <name evidence="2" type="ORF">SAMN04488242_2191</name>
</gene>
<dbReference type="InterPro" id="IPR021449">
    <property type="entry name" value="DUF3099"/>
</dbReference>
<reference evidence="2 3" key="1">
    <citation type="submission" date="2016-10" db="EMBL/GenBank/DDBJ databases">
        <authorList>
            <person name="de Groot N.N."/>
        </authorList>
    </citation>
    <scope>NUCLEOTIDE SEQUENCE [LARGE SCALE GENOMIC DNA]</scope>
    <source>
        <strain evidence="2 3">CGMCC 1.9159</strain>
    </source>
</reference>